<proteinExistence type="predicted"/>
<dbReference type="Pfam" id="PF14196">
    <property type="entry name" value="ATC_hydrolase"/>
    <property type="match status" value="1"/>
</dbReference>
<dbReference type="AlphaFoldDB" id="X0TED8"/>
<evidence type="ECO:0008006" key="2">
    <source>
        <dbReference type="Google" id="ProtNLM"/>
    </source>
</evidence>
<gene>
    <name evidence="1" type="ORF">S01H1_02380</name>
</gene>
<comment type="caution">
    <text evidence="1">The sequence shown here is derived from an EMBL/GenBank/DDBJ whole genome shotgun (WGS) entry which is preliminary data.</text>
</comment>
<name>X0TED8_9ZZZZ</name>
<sequence length="110" mass="12359">MIKEAFNIPVEDAVGAANLIKVAAVLGMGPECTDERIEETRERVVQRWVKCPFIERAKEMGATDKHDCYSGCTAWTEAGLKAINPKVTITKAKAMPRGDQYCEFIYEFKE</sequence>
<accession>X0TED8</accession>
<evidence type="ECO:0000313" key="1">
    <source>
        <dbReference type="EMBL" id="GAF85686.1"/>
    </source>
</evidence>
<dbReference type="InterPro" id="IPR026002">
    <property type="entry name" value="ATC_hydrolase-like"/>
</dbReference>
<dbReference type="EMBL" id="BARS01001138">
    <property type="protein sequence ID" value="GAF85686.1"/>
    <property type="molecule type" value="Genomic_DNA"/>
</dbReference>
<organism evidence="1">
    <name type="scientific">marine sediment metagenome</name>
    <dbReference type="NCBI Taxonomy" id="412755"/>
    <lineage>
        <taxon>unclassified sequences</taxon>
        <taxon>metagenomes</taxon>
        <taxon>ecological metagenomes</taxon>
    </lineage>
</organism>
<reference evidence="1" key="1">
    <citation type="journal article" date="2014" name="Front. Microbiol.">
        <title>High frequency of phylogenetically diverse reductive dehalogenase-homologous genes in deep subseafloor sedimentary metagenomes.</title>
        <authorList>
            <person name="Kawai M."/>
            <person name="Futagami T."/>
            <person name="Toyoda A."/>
            <person name="Takaki Y."/>
            <person name="Nishi S."/>
            <person name="Hori S."/>
            <person name="Arai W."/>
            <person name="Tsubouchi T."/>
            <person name="Morono Y."/>
            <person name="Uchiyama I."/>
            <person name="Ito T."/>
            <person name="Fujiyama A."/>
            <person name="Inagaki F."/>
            <person name="Takami H."/>
        </authorList>
    </citation>
    <scope>NUCLEOTIDE SEQUENCE</scope>
    <source>
        <strain evidence="1">Expedition CK06-06</strain>
    </source>
</reference>
<protein>
    <recommendedName>
        <fullName evidence="2">L-2-amino-thiazoline-4-carboxylic acid hydrolase</fullName>
    </recommendedName>
</protein>